<keyword evidence="2" id="KW-0808">Transferase</keyword>
<dbReference type="EC" id="2.3.1.82" evidence="2"/>
<dbReference type="InParanoid" id="A0A517SC58"/>
<dbReference type="GO" id="GO:0047663">
    <property type="term" value="F:aminoglycoside 6'-N-acetyltransferase activity"/>
    <property type="evidence" value="ECO:0007669"/>
    <property type="project" value="UniProtKB-EC"/>
</dbReference>
<organism evidence="2 3">
    <name type="scientific">Caulifigura coniformis</name>
    <dbReference type="NCBI Taxonomy" id="2527983"/>
    <lineage>
        <taxon>Bacteria</taxon>
        <taxon>Pseudomonadati</taxon>
        <taxon>Planctomycetota</taxon>
        <taxon>Planctomycetia</taxon>
        <taxon>Planctomycetales</taxon>
        <taxon>Planctomycetaceae</taxon>
        <taxon>Caulifigura</taxon>
    </lineage>
</organism>
<dbReference type="InterPro" id="IPR051531">
    <property type="entry name" value="N-acetyltransferase"/>
</dbReference>
<dbReference type="RefSeq" id="WP_197453947.1">
    <property type="nucleotide sequence ID" value="NZ_CP036271.1"/>
</dbReference>
<dbReference type="InterPro" id="IPR000182">
    <property type="entry name" value="GNAT_dom"/>
</dbReference>
<dbReference type="PANTHER" id="PTHR43792">
    <property type="entry name" value="GNAT FAMILY, PUTATIVE (AFU_ORTHOLOGUE AFUA_3G00765)-RELATED-RELATED"/>
    <property type="match status" value="1"/>
</dbReference>
<name>A0A517SC58_9PLAN</name>
<proteinExistence type="predicted"/>
<reference evidence="2 3" key="1">
    <citation type="submission" date="2019-02" db="EMBL/GenBank/DDBJ databases">
        <title>Deep-cultivation of Planctomycetes and their phenomic and genomic characterization uncovers novel biology.</title>
        <authorList>
            <person name="Wiegand S."/>
            <person name="Jogler M."/>
            <person name="Boedeker C."/>
            <person name="Pinto D."/>
            <person name="Vollmers J."/>
            <person name="Rivas-Marin E."/>
            <person name="Kohn T."/>
            <person name="Peeters S.H."/>
            <person name="Heuer A."/>
            <person name="Rast P."/>
            <person name="Oberbeckmann S."/>
            <person name="Bunk B."/>
            <person name="Jeske O."/>
            <person name="Meyerdierks A."/>
            <person name="Storesund J.E."/>
            <person name="Kallscheuer N."/>
            <person name="Luecker S."/>
            <person name="Lage O.M."/>
            <person name="Pohl T."/>
            <person name="Merkel B.J."/>
            <person name="Hornburger P."/>
            <person name="Mueller R.-W."/>
            <person name="Bruemmer F."/>
            <person name="Labrenz M."/>
            <person name="Spormann A.M."/>
            <person name="Op den Camp H."/>
            <person name="Overmann J."/>
            <person name="Amann R."/>
            <person name="Jetten M.S.M."/>
            <person name="Mascher T."/>
            <person name="Medema M.H."/>
            <person name="Devos D.P."/>
            <person name="Kaster A.-K."/>
            <person name="Ovreas L."/>
            <person name="Rohde M."/>
            <person name="Galperin M.Y."/>
            <person name="Jogler C."/>
        </authorList>
    </citation>
    <scope>NUCLEOTIDE SEQUENCE [LARGE SCALE GENOMIC DNA]</scope>
    <source>
        <strain evidence="2 3">Pan44</strain>
    </source>
</reference>
<protein>
    <submittedName>
        <fullName evidence="2">Aminoglycoside N(6')-acetyltransferase type 1</fullName>
        <ecNumber evidence="2">2.3.1.82</ecNumber>
    </submittedName>
</protein>
<keyword evidence="3" id="KW-1185">Reference proteome</keyword>
<dbReference type="EMBL" id="CP036271">
    <property type="protein sequence ID" value="QDT53718.1"/>
    <property type="molecule type" value="Genomic_DNA"/>
</dbReference>
<dbReference type="PROSITE" id="PS51186">
    <property type="entry name" value="GNAT"/>
    <property type="match status" value="1"/>
</dbReference>
<dbReference type="InterPro" id="IPR016181">
    <property type="entry name" value="Acyl_CoA_acyltransferase"/>
</dbReference>
<dbReference type="PANTHER" id="PTHR43792:SF13">
    <property type="entry name" value="ACETYLTRANSFERASE"/>
    <property type="match status" value="1"/>
</dbReference>
<evidence type="ECO:0000313" key="3">
    <source>
        <dbReference type="Proteomes" id="UP000315700"/>
    </source>
</evidence>
<dbReference type="Proteomes" id="UP000315700">
    <property type="component" value="Chromosome"/>
</dbReference>
<dbReference type="CDD" id="cd04301">
    <property type="entry name" value="NAT_SF"/>
    <property type="match status" value="1"/>
</dbReference>
<evidence type="ECO:0000259" key="1">
    <source>
        <dbReference type="PROSITE" id="PS51186"/>
    </source>
</evidence>
<dbReference type="SUPFAM" id="SSF55729">
    <property type="entry name" value="Acyl-CoA N-acyltransferases (Nat)"/>
    <property type="match status" value="1"/>
</dbReference>
<sequence>MSQNRFELLPQAAAGFRAFSEGCEAFQRETGVSLAEGMLVFAEHISEEYLAFLDGITPWSRGYFGVDCQLGQAVGMGGFKARPDTQGSVEIAYCTAPELENRGYATRMARALVELAHQQPEVRLVIAHTLPTPNASARVLTKCGFQRTGEVVDPDDGPVWRWECLRGSEISADFRGVCRADFP</sequence>
<accession>A0A517SC58</accession>
<feature type="domain" description="N-acetyltransferase" evidence="1">
    <location>
        <begin position="14"/>
        <end position="167"/>
    </location>
</feature>
<evidence type="ECO:0000313" key="2">
    <source>
        <dbReference type="EMBL" id="QDT53718.1"/>
    </source>
</evidence>
<keyword evidence="2" id="KW-0012">Acyltransferase</keyword>
<dbReference type="Pfam" id="PF13302">
    <property type="entry name" value="Acetyltransf_3"/>
    <property type="match status" value="1"/>
</dbReference>
<dbReference type="KEGG" id="ccos:Pan44_17410"/>
<dbReference type="Gene3D" id="3.40.630.30">
    <property type="match status" value="1"/>
</dbReference>
<dbReference type="AlphaFoldDB" id="A0A517SC58"/>
<gene>
    <name evidence="2" type="primary">aacA4_1</name>
    <name evidence="2" type="ORF">Pan44_17410</name>
</gene>